<gene>
    <name evidence="2" type="ORF">DPMN_039208</name>
</gene>
<feature type="compositionally biased region" description="Polar residues" evidence="1">
    <location>
        <begin position="1"/>
        <end position="27"/>
    </location>
</feature>
<organism evidence="2 3">
    <name type="scientific">Dreissena polymorpha</name>
    <name type="common">Zebra mussel</name>
    <name type="synonym">Mytilus polymorpha</name>
    <dbReference type="NCBI Taxonomy" id="45954"/>
    <lineage>
        <taxon>Eukaryota</taxon>
        <taxon>Metazoa</taxon>
        <taxon>Spiralia</taxon>
        <taxon>Lophotrochozoa</taxon>
        <taxon>Mollusca</taxon>
        <taxon>Bivalvia</taxon>
        <taxon>Autobranchia</taxon>
        <taxon>Heteroconchia</taxon>
        <taxon>Euheterodonta</taxon>
        <taxon>Imparidentia</taxon>
        <taxon>Neoheterodontei</taxon>
        <taxon>Myida</taxon>
        <taxon>Dreissenoidea</taxon>
        <taxon>Dreissenidae</taxon>
        <taxon>Dreissena</taxon>
    </lineage>
</organism>
<keyword evidence="3" id="KW-1185">Reference proteome</keyword>
<dbReference type="AlphaFoldDB" id="A0A9D4MGY7"/>
<protein>
    <submittedName>
        <fullName evidence="2">Uncharacterized protein</fullName>
    </submittedName>
</protein>
<comment type="caution">
    <text evidence="2">The sequence shown here is derived from an EMBL/GenBank/DDBJ whole genome shotgun (WGS) entry which is preliminary data.</text>
</comment>
<evidence type="ECO:0000313" key="3">
    <source>
        <dbReference type="Proteomes" id="UP000828390"/>
    </source>
</evidence>
<evidence type="ECO:0000313" key="2">
    <source>
        <dbReference type="EMBL" id="KAH3875929.1"/>
    </source>
</evidence>
<evidence type="ECO:0000256" key="1">
    <source>
        <dbReference type="SAM" id="MobiDB-lite"/>
    </source>
</evidence>
<proteinExistence type="predicted"/>
<name>A0A9D4MGY7_DREPO</name>
<accession>A0A9D4MGY7</accession>
<feature type="compositionally biased region" description="Basic residues" evidence="1">
    <location>
        <begin position="35"/>
        <end position="44"/>
    </location>
</feature>
<reference evidence="2" key="1">
    <citation type="journal article" date="2019" name="bioRxiv">
        <title>The Genome of the Zebra Mussel, Dreissena polymorpha: A Resource for Invasive Species Research.</title>
        <authorList>
            <person name="McCartney M.A."/>
            <person name="Auch B."/>
            <person name="Kono T."/>
            <person name="Mallez S."/>
            <person name="Zhang Y."/>
            <person name="Obille A."/>
            <person name="Becker A."/>
            <person name="Abrahante J.E."/>
            <person name="Garbe J."/>
            <person name="Badalamenti J.P."/>
            <person name="Herman A."/>
            <person name="Mangelson H."/>
            <person name="Liachko I."/>
            <person name="Sullivan S."/>
            <person name="Sone E.D."/>
            <person name="Koren S."/>
            <person name="Silverstein K.A.T."/>
            <person name="Beckman K.B."/>
            <person name="Gohl D.M."/>
        </authorList>
    </citation>
    <scope>NUCLEOTIDE SEQUENCE</scope>
    <source>
        <strain evidence="2">Duluth1</strain>
        <tissue evidence="2">Whole animal</tissue>
    </source>
</reference>
<feature type="region of interest" description="Disordered" evidence="1">
    <location>
        <begin position="1"/>
        <end position="47"/>
    </location>
</feature>
<sequence>MNKRAYSSTASEGAATDSSVLETSLFDTPNEPKPSKKSYKKKKTDKVTSGQKIMTEFLTTKQNEIQPNRSEPSSIEKRLDVISSKLSNVFIKDDTCIMRNIIKRYV</sequence>
<reference evidence="2" key="2">
    <citation type="submission" date="2020-11" db="EMBL/GenBank/DDBJ databases">
        <authorList>
            <person name="McCartney M.A."/>
            <person name="Auch B."/>
            <person name="Kono T."/>
            <person name="Mallez S."/>
            <person name="Becker A."/>
            <person name="Gohl D.M."/>
            <person name="Silverstein K.A.T."/>
            <person name="Koren S."/>
            <person name="Bechman K.B."/>
            <person name="Herman A."/>
            <person name="Abrahante J.E."/>
            <person name="Garbe J."/>
        </authorList>
    </citation>
    <scope>NUCLEOTIDE SEQUENCE</scope>
    <source>
        <strain evidence="2">Duluth1</strain>
        <tissue evidence="2">Whole animal</tissue>
    </source>
</reference>
<dbReference type="Proteomes" id="UP000828390">
    <property type="component" value="Unassembled WGS sequence"/>
</dbReference>
<dbReference type="EMBL" id="JAIWYP010000002">
    <property type="protein sequence ID" value="KAH3875929.1"/>
    <property type="molecule type" value="Genomic_DNA"/>
</dbReference>